<reference evidence="2 3" key="1">
    <citation type="journal article" date="2015" name="Int. Biodeterior. Biodegradation">
        <title>Physiological and genetic screening methods for the isolation of methyl tert-butyl ether-degrading bacteria for bioremediation purposes.</title>
        <authorList>
            <person name="Guisado I.M."/>
            <person name="Purswani J."/>
            <person name="Gonzalez Lopez J."/>
            <person name="Pozo C."/>
        </authorList>
    </citation>
    <scope>NUCLEOTIDE SEQUENCE [LARGE SCALE GENOMIC DNA]</scope>
    <source>
        <strain evidence="2 3">SH7</strain>
    </source>
</reference>
<dbReference type="AlphaFoldDB" id="A0A0W1AVE0"/>
<name>A0A0W1AVE0_9BACL</name>
<sequence>MFWNFWSMELFDNEMQEKGRSILDQMKQDNRLAILLIGRPYHSDPGLNHGVLEEFQVLGYPVLSMRSILKDEA</sequence>
<organism evidence="2 3">
    <name type="scientific">Paenibacillus etheri</name>
    <dbReference type="NCBI Taxonomy" id="1306852"/>
    <lineage>
        <taxon>Bacteria</taxon>
        <taxon>Bacillati</taxon>
        <taxon>Bacillota</taxon>
        <taxon>Bacilli</taxon>
        <taxon>Bacillales</taxon>
        <taxon>Paenibacillaceae</taxon>
        <taxon>Paenibacillus</taxon>
    </lineage>
</organism>
<comment type="caution">
    <text evidence="2">The sequence shown here is derived from an EMBL/GenBank/DDBJ whole genome shotgun (WGS) entry which is preliminary data.</text>
</comment>
<dbReference type="Pfam" id="PF09989">
    <property type="entry name" value="DUF2229"/>
    <property type="match status" value="1"/>
</dbReference>
<evidence type="ECO:0000259" key="1">
    <source>
        <dbReference type="Pfam" id="PF09989"/>
    </source>
</evidence>
<gene>
    <name evidence="2" type="ORF">UQ64_21495</name>
</gene>
<dbReference type="Proteomes" id="UP000054709">
    <property type="component" value="Unassembled WGS sequence"/>
</dbReference>
<evidence type="ECO:0000313" key="2">
    <source>
        <dbReference type="EMBL" id="KTD85216.1"/>
    </source>
</evidence>
<dbReference type="InterPro" id="IPR018709">
    <property type="entry name" value="CoA_activase_DUF2229"/>
</dbReference>
<proteinExistence type="predicted"/>
<keyword evidence="3" id="KW-1185">Reference proteome</keyword>
<protein>
    <recommendedName>
        <fullName evidence="1">DUF2229 domain-containing protein</fullName>
    </recommendedName>
</protein>
<dbReference type="EMBL" id="LCZJ02000029">
    <property type="protein sequence ID" value="KTD85216.1"/>
    <property type="molecule type" value="Genomic_DNA"/>
</dbReference>
<accession>A0A0W1AVE0</accession>
<feature type="domain" description="DUF2229" evidence="1">
    <location>
        <begin position="8"/>
        <end position="67"/>
    </location>
</feature>
<evidence type="ECO:0000313" key="3">
    <source>
        <dbReference type="Proteomes" id="UP000054709"/>
    </source>
</evidence>